<keyword evidence="8" id="KW-0963">Cytoplasm</keyword>
<comment type="cofactor">
    <cofactor evidence="8">
        <name>Mg(2+)</name>
        <dbReference type="ChEBI" id="CHEBI:18420"/>
    </cofactor>
</comment>
<dbReference type="NCBIfam" id="TIGR00516">
    <property type="entry name" value="acpS"/>
    <property type="match status" value="1"/>
</dbReference>
<protein>
    <recommendedName>
        <fullName evidence="8">Holo-[acyl-carrier-protein] synthase</fullName>
        <shortName evidence="8">Holo-ACP synthase</shortName>
        <ecNumber evidence="8">2.7.8.7</ecNumber>
    </recommendedName>
    <alternativeName>
        <fullName evidence="8">4'-phosphopantetheinyl transferase AcpS</fullName>
    </alternativeName>
</protein>
<evidence type="ECO:0000256" key="1">
    <source>
        <dbReference type="ARBA" id="ARBA00022516"/>
    </source>
</evidence>
<evidence type="ECO:0000256" key="5">
    <source>
        <dbReference type="ARBA" id="ARBA00022842"/>
    </source>
</evidence>
<keyword evidence="7 8" id="KW-0275">Fatty acid biosynthesis</keyword>
<organism evidence="10 11">
    <name type="scientific">Candidatus Anoxymicrobium japonicum</name>
    <dbReference type="NCBI Taxonomy" id="2013648"/>
    <lineage>
        <taxon>Bacteria</taxon>
        <taxon>Bacillati</taxon>
        <taxon>Actinomycetota</taxon>
        <taxon>Candidatus Geothermincolia</taxon>
        <taxon>Candidatus Geothermincolales</taxon>
        <taxon>Candidatus Anoxymicrobiaceae</taxon>
        <taxon>Candidatus Anoxymicrobium</taxon>
    </lineage>
</organism>
<feature type="binding site" evidence="8">
    <location>
        <position position="61"/>
    </location>
    <ligand>
        <name>Mg(2+)</name>
        <dbReference type="ChEBI" id="CHEBI:18420"/>
    </ligand>
</feature>
<dbReference type="AlphaFoldDB" id="A0A2N3G566"/>
<dbReference type="EC" id="2.7.8.7" evidence="8"/>
<dbReference type="GO" id="GO:0005737">
    <property type="term" value="C:cytoplasm"/>
    <property type="evidence" value="ECO:0007669"/>
    <property type="project" value="UniProtKB-SubCell"/>
</dbReference>
<dbReference type="InterPro" id="IPR002582">
    <property type="entry name" value="ACPS"/>
</dbReference>
<dbReference type="GO" id="GO:0000287">
    <property type="term" value="F:magnesium ion binding"/>
    <property type="evidence" value="ECO:0007669"/>
    <property type="project" value="UniProtKB-UniRule"/>
</dbReference>
<dbReference type="Gene3D" id="3.90.470.20">
    <property type="entry name" value="4'-phosphopantetheinyl transferase domain"/>
    <property type="match status" value="1"/>
</dbReference>
<proteinExistence type="inferred from homology"/>
<comment type="caution">
    <text evidence="10">The sequence shown here is derived from an EMBL/GenBank/DDBJ whole genome shotgun (WGS) entry which is preliminary data.</text>
</comment>
<comment type="catalytic activity">
    <reaction evidence="8">
        <text>apo-[ACP] + CoA = holo-[ACP] + adenosine 3',5'-bisphosphate + H(+)</text>
        <dbReference type="Rhea" id="RHEA:12068"/>
        <dbReference type="Rhea" id="RHEA-COMP:9685"/>
        <dbReference type="Rhea" id="RHEA-COMP:9690"/>
        <dbReference type="ChEBI" id="CHEBI:15378"/>
        <dbReference type="ChEBI" id="CHEBI:29999"/>
        <dbReference type="ChEBI" id="CHEBI:57287"/>
        <dbReference type="ChEBI" id="CHEBI:58343"/>
        <dbReference type="ChEBI" id="CHEBI:64479"/>
        <dbReference type="EC" id="2.7.8.7"/>
    </reaction>
</comment>
<keyword evidence="5 8" id="KW-0460">Magnesium</keyword>
<dbReference type="Pfam" id="PF01648">
    <property type="entry name" value="ACPS"/>
    <property type="match status" value="1"/>
</dbReference>
<keyword evidence="2 8" id="KW-0808">Transferase</keyword>
<keyword evidence="4 8" id="KW-0276">Fatty acid metabolism</keyword>
<evidence type="ECO:0000256" key="4">
    <source>
        <dbReference type="ARBA" id="ARBA00022832"/>
    </source>
</evidence>
<dbReference type="SUPFAM" id="SSF56214">
    <property type="entry name" value="4'-phosphopantetheinyl transferase"/>
    <property type="match status" value="1"/>
</dbReference>
<evidence type="ECO:0000256" key="7">
    <source>
        <dbReference type="ARBA" id="ARBA00023160"/>
    </source>
</evidence>
<keyword evidence="3 8" id="KW-0479">Metal-binding</keyword>
<dbReference type="InterPro" id="IPR004568">
    <property type="entry name" value="Ppantetheine-prot_Trfase_dom"/>
</dbReference>
<feature type="binding site" evidence="8">
    <location>
        <position position="13"/>
    </location>
    <ligand>
        <name>Mg(2+)</name>
        <dbReference type="ChEBI" id="CHEBI:18420"/>
    </ligand>
</feature>
<comment type="similarity">
    <text evidence="8">Belongs to the P-Pant transferase superfamily. AcpS family.</text>
</comment>
<feature type="domain" description="4'-phosphopantetheinyl transferase" evidence="9">
    <location>
        <begin position="9"/>
        <end position="118"/>
    </location>
</feature>
<accession>A0A2N3G566</accession>
<comment type="function">
    <text evidence="8">Transfers the 4'-phosphopantetheine moiety from coenzyme A to a Ser of acyl-carrier-protein.</text>
</comment>
<evidence type="ECO:0000313" key="11">
    <source>
        <dbReference type="Proteomes" id="UP000233654"/>
    </source>
</evidence>
<comment type="subcellular location">
    <subcellularLocation>
        <location evidence="8">Cytoplasm</location>
    </subcellularLocation>
</comment>
<dbReference type="GO" id="GO:0006633">
    <property type="term" value="P:fatty acid biosynthetic process"/>
    <property type="evidence" value="ECO:0007669"/>
    <property type="project" value="UniProtKB-UniRule"/>
</dbReference>
<keyword evidence="6 8" id="KW-0443">Lipid metabolism</keyword>
<sequence>MDHAGNIAGIGVDIVSVERIRVAAERSKAFLTRNFSDAELTYCLSQKEKYQHLAARFAAKEAVAKALGAGMKPTQVEVVHGPGGAPLARLSGTLQREHPDKRLFLSLSHDGEYAVAFCVAA</sequence>
<evidence type="ECO:0000256" key="6">
    <source>
        <dbReference type="ARBA" id="ARBA00023098"/>
    </source>
</evidence>
<reference evidence="10 11" key="1">
    <citation type="journal article" date="2017" name="ISME J.">
        <title>Potential for microbial H2 and metal transformations associated with novel bacteria and archaea in deep terrestrial subsurface sediments.</title>
        <authorList>
            <person name="Hernsdorf A.W."/>
            <person name="Amano Y."/>
            <person name="Miyakawa K."/>
            <person name="Ise K."/>
            <person name="Suzuki Y."/>
            <person name="Anantharaman K."/>
            <person name="Probst A."/>
            <person name="Burstein D."/>
            <person name="Thomas B.C."/>
            <person name="Banfield J.F."/>
        </authorList>
    </citation>
    <scope>NUCLEOTIDE SEQUENCE [LARGE SCALE GENOMIC DNA]</scope>
    <source>
        <strain evidence="10">HGW-Actinobacteria-3</strain>
    </source>
</reference>
<dbReference type="GO" id="GO:0008897">
    <property type="term" value="F:holo-[acyl-carrier-protein] synthase activity"/>
    <property type="evidence" value="ECO:0007669"/>
    <property type="project" value="UniProtKB-UniRule"/>
</dbReference>
<evidence type="ECO:0000256" key="3">
    <source>
        <dbReference type="ARBA" id="ARBA00022723"/>
    </source>
</evidence>
<dbReference type="EMBL" id="PHEX01000047">
    <property type="protein sequence ID" value="PKQ27870.1"/>
    <property type="molecule type" value="Genomic_DNA"/>
</dbReference>
<name>A0A2N3G566_9ACTN</name>
<dbReference type="InterPro" id="IPR008278">
    <property type="entry name" value="4-PPantetheinyl_Trfase_dom"/>
</dbReference>
<gene>
    <name evidence="8 10" type="primary">acpS</name>
    <name evidence="10" type="ORF">CVT63_05685</name>
</gene>
<dbReference type="HAMAP" id="MF_00101">
    <property type="entry name" value="AcpS"/>
    <property type="match status" value="1"/>
</dbReference>
<dbReference type="Proteomes" id="UP000233654">
    <property type="component" value="Unassembled WGS sequence"/>
</dbReference>
<dbReference type="InterPro" id="IPR037143">
    <property type="entry name" value="4-PPantetheinyl_Trfase_dom_sf"/>
</dbReference>
<evidence type="ECO:0000259" key="9">
    <source>
        <dbReference type="Pfam" id="PF01648"/>
    </source>
</evidence>
<dbReference type="NCBIfam" id="TIGR00556">
    <property type="entry name" value="pantethn_trn"/>
    <property type="match status" value="1"/>
</dbReference>
<keyword evidence="1 8" id="KW-0444">Lipid biosynthesis</keyword>
<evidence type="ECO:0000256" key="2">
    <source>
        <dbReference type="ARBA" id="ARBA00022679"/>
    </source>
</evidence>
<evidence type="ECO:0000313" key="10">
    <source>
        <dbReference type="EMBL" id="PKQ27870.1"/>
    </source>
</evidence>
<evidence type="ECO:0000256" key="8">
    <source>
        <dbReference type="HAMAP-Rule" id="MF_00101"/>
    </source>
</evidence>